<reference evidence="1" key="1">
    <citation type="submission" date="2023-10" db="EMBL/GenBank/DDBJ databases">
        <authorList>
            <person name="Noh H."/>
        </authorList>
    </citation>
    <scope>NUCLEOTIDE SEQUENCE</scope>
    <source>
        <strain evidence="1">DUCC4014</strain>
    </source>
</reference>
<sequence length="135" mass="15110">MSAVPNTSGTTQHAVIFGYHHSLLPTGTEHNAHPGIQTAMHELEYTERRMVALLSNFGPSDFPTSSSRAELYRRLLVEYKKGDVKKGIEKGFASARYNGSDLNYDEFNDLFFVSLGALVWRHINMHFGNYSVNGA</sequence>
<gene>
    <name evidence="1" type="ORF">LOC62_02G003364</name>
</gene>
<evidence type="ECO:0000313" key="2">
    <source>
        <dbReference type="Proteomes" id="UP000827549"/>
    </source>
</evidence>
<dbReference type="RefSeq" id="XP_062625881.1">
    <property type="nucleotide sequence ID" value="XM_062769897.1"/>
</dbReference>
<protein>
    <submittedName>
        <fullName evidence="1">Uncharacterized protein</fullName>
    </submittedName>
</protein>
<name>A0AAF0Y818_9TREE</name>
<dbReference type="EMBL" id="CP086715">
    <property type="protein sequence ID" value="WOO79849.1"/>
    <property type="molecule type" value="Genomic_DNA"/>
</dbReference>
<dbReference type="GeneID" id="87806608"/>
<dbReference type="Proteomes" id="UP000827549">
    <property type="component" value="Chromosome 2"/>
</dbReference>
<organism evidence="1 2">
    <name type="scientific">Vanrija pseudolonga</name>
    <dbReference type="NCBI Taxonomy" id="143232"/>
    <lineage>
        <taxon>Eukaryota</taxon>
        <taxon>Fungi</taxon>
        <taxon>Dikarya</taxon>
        <taxon>Basidiomycota</taxon>
        <taxon>Agaricomycotina</taxon>
        <taxon>Tremellomycetes</taxon>
        <taxon>Trichosporonales</taxon>
        <taxon>Trichosporonaceae</taxon>
        <taxon>Vanrija</taxon>
    </lineage>
</organism>
<accession>A0AAF0Y818</accession>
<evidence type="ECO:0000313" key="1">
    <source>
        <dbReference type="EMBL" id="WOO79849.1"/>
    </source>
</evidence>
<keyword evidence="2" id="KW-1185">Reference proteome</keyword>
<dbReference type="AlphaFoldDB" id="A0AAF0Y818"/>
<proteinExistence type="predicted"/>